<dbReference type="SUPFAM" id="SSF51206">
    <property type="entry name" value="cAMP-binding domain-like"/>
    <property type="match status" value="2"/>
</dbReference>
<accession>A0A7S1KNN1</accession>
<feature type="domain" description="Cyclic nucleotide-binding" evidence="1">
    <location>
        <begin position="215"/>
        <end position="333"/>
    </location>
</feature>
<dbReference type="PANTHER" id="PTHR23011">
    <property type="entry name" value="CYCLIC NUCLEOTIDE-BINDING DOMAIN CONTAINING PROTEIN"/>
    <property type="match status" value="1"/>
</dbReference>
<evidence type="ECO:0000313" key="2">
    <source>
        <dbReference type="EMBL" id="CAD9079965.1"/>
    </source>
</evidence>
<proteinExistence type="predicted"/>
<feature type="domain" description="Cyclic nucleotide-binding" evidence="1">
    <location>
        <begin position="95"/>
        <end position="127"/>
    </location>
</feature>
<reference evidence="2" key="1">
    <citation type="submission" date="2021-01" db="EMBL/GenBank/DDBJ databases">
        <authorList>
            <person name="Corre E."/>
            <person name="Pelletier E."/>
            <person name="Niang G."/>
            <person name="Scheremetjew M."/>
            <person name="Finn R."/>
            <person name="Kale V."/>
            <person name="Holt S."/>
            <person name="Cochrane G."/>
            <person name="Meng A."/>
            <person name="Brown T."/>
            <person name="Cohen L."/>
        </authorList>
    </citation>
    <scope>NUCLEOTIDE SEQUENCE</scope>
    <source>
        <strain evidence="2">WS</strain>
    </source>
</reference>
<dbReference type="PANTHER" id="PTHR23011:SF28">
    <property type="entry name" value="CYCLIC NUCLEOTIDE-BINDING DOMAIN CONTAINING PROTEIN"/>
    <property type="match status" value="1"/>
</dbReference>
<gene>
    <name evidence="2" type="ORF">PCOS0759_LOCUS3205</name>
</gene>
<dbReference type="Gene3D" id="2.60.120.10">
    <property type="entry name" value="Jelly Rolls"/>
    <property type="match status" value="2"/>
</dbReference>
<dbReference type="InterPro" id="IPR018490">
    <property type="entry name" value="cNMP-bd_dom_sf"/>
</dbReference>
<dbReference type="EMBL" id="HBGD01003904">
    <property type="protein sequence ID" value="CAD9079965.1"/>
    <property type="molecule type" value="Transcribed_RNA"/>
</dbReference>
<sequence length="387" mass="45059">MMSHPTEHALQPILEEYAVESQSWKAFMGILKVEPHARSQEQIDSMLHFLSDLTIFEREKPSLPLLSSLLVETFRKETTLLEISSIQDIQNQQYFYFILTGNVTVLRGDQVAVYTIPASHTFGEVIISKSLLILNSTQKISSSDGSLSAHSASSTYRNSSIPNRQTQKWQFRTSQAEETVVLKIPLHVYTQELQQRWEKDLETRCTFLKRCHVPIFTRMDYALLLELAKQMRKHKLRARTVLCKQDTFAASMYFLVSGECKVLKHLLFEEAQGREHRQYVKFLELATFKPREYFGELVLLNYDISMQNPPKRACSVFTVSNEVEILALHYHTFSIFFTEWMISVMKEYADGYPDVAEISHLFVKRTRWQQYKNSLVEKLSDSKSNVR</sequence>
<dbReference type="InterPro" id="IPR000595">
    <property type="entry name" value="cNMP-bd_dom"/>
</dbReference>
<name>A0A7S1KNN1_9EUKA</name>
<organism evidence="2">
    <name type="scientific">Percolomonas cosmopolitus</name>
    <dbReference type="NCBI Taxonomy" id="63605"/>
    <lineage>
        <taxon>Eukaryota</taxon>
        <taxon>Discoba</taxon>
        <taxon>Heterolobosea</taxon>
        <taxon>Tetramitia</taxon>
        <taxon>Eutetramitia</taxon>
        <taxon>Percolomonadidae</taxon>
        <taxon>Percolomonas</taxon>
    </lineage>
</organism>
<evidence type="ECO:0000259" key="1">
    <source>
        <dbReference type="PROSITE" id="PS50042"/>
    </source>
</evidence>
<dbReference type="Pfam" id="PF00027">
    <property type="entry name" value="cNMP_binding"/>
    <property type="match status" value="1"/>
</dbReference>
<protein>
    <recommendedName>
        <fullName evidence="1">Cyclic nucleotide-binding domain-containing protein</fullName>
    </recommendedName>
</protein>
<dbReference type="SMART" id="SM00100">
    <property type="entry name" value="cNMP"/>
    <property type="match status" value="1"/>
</dbReference>
<dbReference type="PROSITE" id="PS50042">
    <property type="entry name" value="CNMP_BINDING_3"/>
    <property type="match status" value="2"/>
</dbReference>
<dbReference type="CDD" id="cd00038">
    <property type="entry name" value="CAP_ED"/>
    <property type="match status" value="1"/>
</dbReference>
<dbReference type="InterPro" id="IPR014710">
    <property type="entry name" value="RmlC-like_jellyroll"/>
</dbReference>
<dbReference type="AlphaFoldDB" id="A0A7S1KNN1"/>